<keyword evidence="2" id="KW-1185">Reference proteome</keyword>
<name>A0ABW0BM60_9ACTN</name>
<evidence type="ECO:0008006" key="3">
    <source>
        <dbReference type="Google" id="ProtNLM"/>
    </source>
</evidence>
<accession>A0ABW0BM60</accession>
<gene>
    <name evidence="1" type="ORF">ACFPGP_16780</name>
</gene>
<organism evidence="1 2">
    <name type="scientific">Nocardioides taihuensis</name>
    <dbReference type="NCBI Taxonomy" id="1835606"/>
    <lineage>
        <taxon>Bacteria</taxon>
        <taxon>Bacillati</taxon>
        <taxon>Actinomycetota</taxon>
        <taxon>Actinomycetes</taxon>
        <taxon>Propionibacteriales</taxon>
        <taxon>Nocardioidaceae</taxon>
        <taxon>Nocardioides</taxon>
    </lineage>
</organism>
<protein>
    <recommendedName>
        <fullName evidence="3">DUF2158 domain-containing protein</fullName>
    </recommendedName>
</protein>
<evidence type="ECO:0000313" key="1">
    <source>
        <dbReference type="EMBL" id="MFC5178336.1"/>
    </source>
</evidence>
<dbReference type="EMBL" id="JBHSKD010000023">
    <property type="protein sequence ID" value="MFC5178336.1"/>
    <property type="molecule type" value="Genomic_DNA"/>
</dbReference>
<dbReference type="Proteomes" id="UP001596087">
    <property type="component" value="Unassembled WGS sequence"/>
</dbReference>
<proteinExistence type="predicted"/>
<dbReference type="RefSeq" id="WP_378591915.1">
    <property type="nucleotide sequence ID" value="NZ_JBHSKD010000023.1"/>
</dbReference>
<reference evidence="2" key="1">
    <citation type="journal article" date="2019" name="Int. J. Syst. Evol. Microbiol.">
        <title>The Global Catalogue of Microorganisms (GCM) 10K type strain sequencing project: providing services to taxonomists for standard genome sequencing and annotation.</title>
        <authorList>
            <consortium name="The Broad Institute Genomics Platform"/>
            <consortium name="The Broad Institute Genome Sequencing Center for Infectious Disease"/>
            <person name="Wu L."/>
            <person name="Ma J."/>
        </authorList>
    </citation>
    <scope>NUCLEOTIDE SEQUENCE [LARGE SCALE GENOMIC DNA]</scope>
    <source>
        <strain evidence="2">DFY41</strain>
    </source>
</reference>
<evidence type="ECO:0000313" key="2">
    <source>
        <dbReference type="Proteomes" id="UP001596087"/>
    </source>
</evidence>
<comment type="caution">
    <text evidence="1">The sequence shown here is derived from an EMBL/GenBank/DDBJ whole genome shotgun (WGS) entry which is preliminary data.</text>
</comment>
<sequence length="81" mass="9318">MSRTRGQGWSTGEPVTVYFTESDEREATWRAGSVLGWCRLDDEVWVTVQWYDLETLGFHADLVPAERCRKLTPSGLRRTTP</sequence>